<evidence type="ECO:0000256" key="1">
    <source>
        <dbReference type="SAM" id="MobiDB-lite"/>
    </source>
</evidence>
<dbReference type="Proteomes" id="UP000465112">
    <property type="component" value="Chromosome 2"/>
</dbReference>
<evidence type="ECO:0000313" key="2">
    <source>
        <dbReference type="EMBL" id="KAF1394065.1"/>
    </source>
</evidence>
<sequence>MGRSRYGLGIKSSSSKLSSSPDPVSLGPPLKKKVTIFSVSLTSWRRKEGTSTLLARLARLAVFIAPRSLCSSFLLELAAARFLLGPHLRPCVFLSSSSATVKQPAHIGS</sequence>
<comment type="caution">
    <text evidence="2">The sequence shown here is derived from an EMBL/GenBank/DDBJ whole genome shotgun (WGS) entry which is preliminary data.</text>
</comment>
<dbReference type="EMBL" id="VHII01000002">
    <property type="protein sequence ID" value="KAF1394065.1"/>
    <property type="molecule type" value="Genomic_DNA"/>
</dbReference>
<name>A0A6A5FNX0_PERFL</name>
<evidence type="ECO:0000313" key="3">
    <source>
        <dbReference type="Proteomes" id="UP000465112"/>
    </source>
</evidence>
<gene>
    <name evidence="2" type="ORF">PFLUV_G00022630</name>
</gene>
<feature type="region of interest" description="Disordered" evidence="1">
    <location>
        <begin position="1"/>
        <end position="28"/>
    </location>
</feature>
<organism evidence="2 3">
    <name type="scientific">Perca fluviatilis</name>
    <name type="common">European perch</name>
    <dbReference type="NCBI Taxonomy" id="8168"/>
    <lineage>
        <taxon>Eukaryota</taxon>
        <taxon>Metazoa</taxon>
        <taxon>Chordata</taxon>
        <taxon>Craniata</taxon>
        <taxon>Vertebrata</taxon>
        <taxon>Euteleostomi</taxon>
        <taxon>Actinopterygii</taxon>
        <taxon>Neopterygii</taxon>
        <taxon>Teleostei</taxon>
        <taxon>Neoteleostei</taxon>
        <taxon>Acanthomorphata</taxon>
        <taxon>Eupercaria</taxon>
        <taxon>Perciformes</taxon>
        <taxon>Percoidei</taxon>
        <taxon>Percidae</taxon>
        <taxon>Percinae</taxon>
        <taxon>Perca</taxon>
    </lineage>
</organism>
<protein>
    <submittedName>
        <fullName evidence="2">Uncharacterized protein</fullName>
    </submittedName>
</protein>
<proteinExistence type="predicted"/>
<feature type="compositionally biased region" description="Low complexity" evidence="1">
    <location>
        <begin position="11"/>
        <end position="25"/>
    </location>
</feature>
<dbReference type="AlphaFoldDB" id="A0A6A5FNX0"/>
<accession>A0A6A5FNX0</accession>
<keyword evidence="3" id="KW-1185">Reference proteome</keyword>
<reference evidence="2 3" key="1">
    <citation type="submission" date="2019-06" db="EMBL/GenBank/DDBJ databases">
        <title>A chromosome-scale genome assembly of the European perch, Perca fluviatilis.</title>
        <authorList>
            <person name="Roques C."/>
            <person name="Zahm M."/>
            <person name="Cabau C."/>
            <person name="Klopp C."/>
            <person name="Bouchez O."/>
            <person name="Donnadieu C."/>
            <person name="Kuhl H."/>
            <person name="Gislard M."/>
            <person name="Guendouz S."/>
            <person name="Journot L."/>
            <person name="Haffray P."/>
            <person name="Bestin A."/>
            <person name="Morvezen R."/>
            <person name="Feron R."/>
            <person name="Wen M."/>
            <person name="Jouanno E."/>
            <person name="Herpin A."/>
            <person name="Schartl M."/>
            <person name="Postlethwait J."/>
            <person name="Schaerlinger B."/>
            <person name="Chardard D."/>
            <person name="Lecocq T."/>
            <person name="Poncet C."/>
            <person name="Jaffrelo L."/>
            <person name="Lampietro C."/>
            <person name="Guiguen Y."/>
        </authorList>
    </citation>
    <scope>NUCLEOTIDE SEQUENCE [LARGE SCALE GENOMIC DNA]</scope>
    <source>
        <tissue evidence="2">Blood</tissue>
    </source>
</reference>